<comment type="caution">
    <text evidence="2">The sequence shown here is derived from an EMBL/GenBank/DDBJ whole genome shotgun (WGS) entry which is preliminary data.</text>
</comment>
<proteinExistence type="predicted"/>
<evidence type="ECO:0000313" key="2">
    <source>
        <dbReference type="EMBL" id="MCA6065814.1"/>
    </source>
</evidence>
<dbReference type="EMBL" id="JAERSE020000001">
    <property type="protein sequence ID" value="MCA6065814.1"/>
    <property type="molecule type" value="Genomic_DNA"/>
</dbReference>
<evidence type="ECO:0008006" key="4">
    <source>
        <dbReference type="Google" id="ProtNLM"/>
    </source>
</evidence>
<keyword evidence="1" id="KW-0812">Transmembrane</keyword>
<protein>
    <recommendedName>
        <fullName evidence="4">Redox-active disulfide protein 2</fullName>
    </recommendedName>
</protein>
<dbReference type="RefSeq" id="WP_225685740.1">
    <property type="nucleotide sequence ID" value="NZ_JAERSE020000001.1"/>
</dbReference>
<feature type="transmembrane region" description="Helical" evidence="1">
    <location>
        <begin position="21"/>
        <end position="44"/>
    </location>
</feature>
<organism evidence="2 3">
    <name type="scientific">Chryseobacterium tagetis</name>
    <dbReference type="NCBI Taxonomy" id="2801334"/>
    <lineage>
        <taxon>Bacteria</taxon>
        <taxon>Pseudomonadati</taxon>
        <taxon>Bacteroidota</taxon>
        <taxon>Flavobacteriia</taxon>
        <taxon>Flavobacteriales</taxon>
        <taxon>Weeksellaceae</taxon>
        <taxon>Chryseobacterium group</taxon>
        <taxon>Chryseobacterium</taxon>
    </lineage>
</organism>
<keyword evidence="1" id="KW-1133">Transmembrane helix</keyword>
<keyword evidence="1" id="KW-0472">Membrane</keyword>
<gene>
    <name evidence="2" type="ORF">JI747_001405</name>
</gene>
<sequence length="82" mass="9425">MKNQKFKELTLEQLYALRKKLQSITIIIALFLLIAFCLLFYFAVSAKKSVLIPTAIGSFMTLMPTLMIINQINQEIKNKNSQ</sequence>
<evidence type="ECO:0000313" key="3">
    <source>
        <dbReference type="Proteomes" id="UP000618240"/>
    </source>
</evidence>
<dbReference type="Proteomes" id="UP000618240">
    <property type="component" value="Unassembled WGS sequence"/>
</dbReference>
<reference evidence="2 3" key="1">
    <citation type="submission" date="2021-09" db="EMBL/GenBank/DDBJ databases">
        <title>Genome sequencing and assembly of Chryseobacterium sp. RG1.</title>
        <authorList>
            <person name="Chhetri G."/>
        </authorList>
    </citation>
    <scope>NUCLEOTIDE SEQUENCE [LARGE SCALE GENOMIC DNA]</scope>
    <source>
        <strain evidence="2 3">RG1</strain>
    </source>
</reference>
<evidence type="ECO:0000256" key="1">
    <source>
        <dbReference type="SAM" id="Phobius"/>
    </source>
</evidence>
<accession>A0ABS7ZVQ7</accession>
<feature type="transmembrane region" description="Helical" evidence="1">
    <location>
        <begin position="50"/>
        <end position="69"/>
    </location>
</feature>
<keyword evidence="3" id="KW-1185">Reference proteome</keyword>
<name>A0ABS7ZVQ7_9FLAO</name>